<keyword evidence="6" id="KW-0573">Peptidoglycan synthesis</keyword>
<dbReference type="AlphaFoldDB" id="A0A0G0HNT0"/>
<evidence type="ECO:0000256" key="9">
    <source>
        <dbReference type="ARBA" id="ARBA00032370"/>
    </source>
</evidence>
<keyword evidence="8 16" id="KW-0472">Membrane</keyword>
<feature type="transmembrane region" description="Helical" evidence="16">
    <location>
        <begin position="203"/>
        <end position="220"/>
    </location>
</feature>
<feature type="transmembrane region" description="Helical" evidence="16">
    <location>
        <begin position="34"/>
        <end position="52"/>
    </location>
</feature>
<evidence type="ECO:0000256" key="4">
    <source>
        <dbReference type="ARBA" id="ARBA00022692"/>
    </source>
</evidence>
<evidence type="ECO:0000256" key="16">
    <source>
        <dbReference type="SAM" id="Phobius"/>
    </source>
</evidence>
<evidence type="ECO:0000256" key="3">
    <source>
        <dbReference type="ARBA" id="ARBA00022679"/>
    </source>
</evidence>
<dbReference type="PANTHER" id="PTHR30474">
    <property type="entry name" value="CELL CYCLE PROTEIN"/>
    <property type="match status" value="1"/>
</dbReference>
<evidence type="ECO:0000256" key="14">
    <source>
        <dbReference type="ARBA" id="ARBA00044770"/>
    </source>
</evidence>
<feature type="transmembrane region" description="Helical" evidence="16">
    <location>
        <begin position="240"/>
        <end position="265"/>
    </location>
</feature>
<evidence type="ECO:0000256" key="12">
    <source>
        <dbReference type="ARBA" id="ARBA00041185"/>
    </source>
</evidence>
<protein>
    <recommendedName>
        <fullName evidence="12">Probable peptidoglycan glycosyltransferase FtsW</fullName>
        <ecNumber evidence="14">2.4.99.28</ecNumber>
    </recommendedName>
    <alternativeName>
        <fullName evidence="13">Cell division protein FtsW</fullName>
    </alternativeName>
    <alternativeName>
        <fullName evidence="10">Cell wall polymerase</fullName>
    </alternativeName>
    <alternativeName>
        <fullName evidence="9">Peptidoglycan polymerase</fullName>
    </alternativeName>
</protein>
<accession>A0A0G0HNT0</accession>
<name>A0A0G0HNT0_9BACT</name>
<comment type="similarity">
    <text evidence="11">Belongs to the SEDS family. FtsW subfamily.</text>
</comment>
<comment type="catalytic activity">
    <reaction evidence="15">
        <text>[GlcNAc-(1-&gt;4)-Mur2Ac(oyl-L-Ala-gamma-D-Glu-L-Lys-D-Ala-D-Ala)](n)-di-trans,octa-cis-undecaprenyl diphosphate + beta-D-GlcNAc-(1-&gt;4)-Mur2Ac(oyl-L-Ala-gamma-D-Glu-L-Lys-D-Ala-D-Ala)-di-trans,octa-cis-undecaprenyl diphosphate = [GlcNAc-(1-&gt;4)-Mur2Ac(oyl-L-Ala-gamma-D-Glu-L-Lys-D-Ala-D-Ala)](n+1)-di-trans,octa-cis-undecaprenyl diphosphate + di-trans,octa-cis-undecaprenyl diphosphate + H(+)</text>
        <dbReference type="Rhea" id="RHEA:23708"/>
        <dbReference type="Rhea" id="RHEA-COMP:9602"/>
        <dbReference type="Rhea" id="RHEA-COMP:9603"/>
        <dbReference type="ChEBI" id="CHEBI:15378"/>
        <dbReference type="ChEBI" id="CHEBI:58405"/>
        <dbReference type="ChEBI" id="CHEBI:60033"/>
        <dbReference type="ChEBI" id="CHEBI:78435"/>
        <dbReference type="EC" id="2.4.99.28"/>
    </reaction>
</comment>
<proteinExistence type="inferred from homology"/>
<evidence type="ECO:0000256" key="7">
    <source>
        <dbReference type="ARBA" id="ARBA00022989"/>
    </source>
</evidence>
<dbReference type="GO" id="GO:0032153">
    <property type="term" value="C:cell division site"/>
    <property type="evidence" value="ECO:0007669"/>
    <property type="project" value="TreeGrafter"/>
</dbReference>
<gene>
    <name evidence="17" type="ORF">US62_C0040G0026</name>
</gene>
<feature type="transmembrane region" description="Helical" evidence="16">
    <location>
        <begin position="314"/>
        <end position="335"/>
    </location>
</feature>
<comment type="caution">
    <text evidence="17">The sequence shown here is derived from an EMBL/GenBank/DDBJ whole genome shotgun (WGS) entry which is preliminary data.</text>
</comment>
<dbReference type="GO" id="GO:0008360">
    <property type="term" value="P:regulation of cell shape"/>
    <property type="evidence" value="ECO:0007669"/>
    <property type="project" value="UniProtKB-KW"/>
</dbReference>
<dbReference type="Proteomes" id="UP000034603">
    <property type="component" value="Unassembled WGS sequence"/>
</dbReference>
<evidence type="ECO:0000256" key="8">
    <source>
        <dbReference type="ARBA" id="ARBA00023136"/>
    </source>
</evidence>
<evidence type="ECO:0000256" key="13">
    <source>
        <dbReference type="ARBA" id="ARBA00041418"/>
    </source>
</evidence>
<keyword evidence="4 16" id="KW-0812">Transmembrane</keyword>
<evidence type="ECO:0000256" key="10">
    <source>
        <dbReference type="ARBA" id="ARBA00033270"/>
    </source>
</evidence>
<feature type="transmembrane region" description="Helical" evidence="16">
    <location>
        <begin position="281"/>
        <end position="302"/>
    </location>
</feature>
<dbReference type="GO" id="GO:0015648">
    <property type="term" value="F:lipid-linked peptidoglycan transporter activity"/>
    <property type="evidence" value="ECO:0007669"/>
    <property type="project" value="TreeGrafter"/>
</dbReference>
<keyword evidence="7 16" id="KW-1133">Transmembrane helix</keyword>
<evidence type="ECO:0000256" key="6">
    <source>
        <dbReference type="ARBA" id="ARBA00022984"/>
    </source>
</evidence>
<keyword evidence="3" id="KW-0808">Transferase</keyword>
<evidence type="ECO:0000256" key="1">
    <source>
        <dbReference type="ARBA" id="ARBA00004141"/>
    </source>
</evidence>
<dbReference type="GO" id="GO:0009252">
    <property type="term" value="P:peptidoglycan biosynthetic process"/>
    <property type="evidence" value="ECO:0007669"/>
    <property type="project" value="UniProtKB-KW"/>
</dbReference>
<dbReference type="GO" id="GO:0051301">
    <property type="term" value="P:cell division"/>
    <property type="evidence" value="ECO:0007669"/>
    <property type="project" value="InterPro"/>
</dbReference>
<evidence type="ECO:0000256" key="2">
    <source>
        <dbReference type="ARBA" id="ARBA00022676"/>
    </source>
</evidence>
<sequence length="344" mass="37530">MTLTGIGLIAVADASAPLAIRQFDDKFFFIKQQVYVVGIGLICMFILSFVNYKLWEKYAVLIFFASLGLLLLVLIPGFGNKYLGARRWLMLGPINFQPSELVKLTLSIYIAKLAVGNKKILAYFIPLGIVSLLVMLQPDMGTAMILVGAGLIQIFAAGVNIFSYFGMVLVGIVSGVALIFTSDYRRDRLISFINHNQNIESSYHIRQVLLAIGSGGLFGVGLGQSRQKFLFIPESASDSIFAIIAEEAGFIRSGLLLLIFFLLVFEGYKVALQTENKFGKILAIGITSWIGLQTVLNLSSMLSITPITGVPLPFISFGGTSIVMLLASSGILLNISKYAKKQDK</sequence>
<dbReference type="GO" id="GO:0005886">
    <property type="term" value="C:plasma membrane"/>
    <property type="evidence" value="ECO:0007669"/>
    <property type="project" value="TreeGrafter"/>
</dbReference>
<dbReference type="EMBL" id="LBTR01000040">
    <property type="protein sequence ID" value="KKQ43882.1"/>
    <property type="molecule type" value="Genomic_DNA"/>
</dbReference>
<dbReference type="PANTHER" id="PTHR30474:SF2">
    <property type="entry name" value="PEPTIDOGLYCAN GLYCOSYLTRANSFERASE FTSW-RELATED"/>
    <property type="match status" value="1"/>
</dbReference>
<evidence type="ECO:0000256" key="5">
    <source>
        <dbReference type="ARBA" id="ARBA00022960"/>
    </source>
</evidence>
<evidence type="ECO:0000313" key="18">
    <source>
        <dbReference type="Proteomes" id="UP000034603"/>
    </source>
</evidence>
<dbReference type="Pfam" id="PF01098">
    <property type="entry name" value="FTSW_RODA_SPOVE"/>
    <property type="match status" value="1"/>
</dbReference>
<keyword evidence="5" id="KW-0133">Cell shape</keyword>
<organism evidence="17 18">
    <name type="scientific">Candidatus Woesebacteria bacterium GW2011_GWA1_37_8</name>
    <dbReference type="NCBI Taxonomy" id="1618546"/>
    <lineage>
        <taxon>Bacteria</taxon>
        <taxon>Candidatus Woeseibacteriota</taxon>
    </lineage>
</organism>
<comment type="subcellular location">
    <subcellularLocation>
        <location evidence="1">Membrane</location>
        <topology evidence="1">Multi-pass membrane protein</topology>
    </subcellularLocation>
</comment>
<dbReference type="EC" id="2.4.99.28" evidence="14"/>
<evidence type="ECO:0000313" key="17">
    <source>
        <dbReference type="EMBL" id="KKQ43882.1"/>
    </source>
</evidence>
<evidence type="ECO:0000256" key="11">
    <source>
        <dbReference type="ARBA" id="ARBA00038053"/>
    </source>
</evidence>
<reference evidence="17 18" key="1">
    <citation type="journal article" date="2015" name="Nature">
        <title>rRNA introns, odd ribosomes, and small enigmatic genomes across a large radiation of phyla.</title>
        <authorList>
            <person name="Brown C.T."/>
            <person name="Hug L.A."/>
            <person name="Thomas B.C."/>
            <person name="Sharon I."/>
            <person name="Castelle C.J."/>
            <person name="Singh A."/>
            <person name="Wilkins M.J."/>
            <person name="Williams K.H."/>
            <person name="Banfield J.F."/>
        </authorList>
    </citation>
    <scope>NUCLEOTIDE SEQUENCE [LARGE SCALE GENOMIC DNA]</scope>
</reference>
<evidence type="ECO:0000256" key="15">
    <source>
        <dbReference type="ARBA" id="ARBA00049902"/>
    </source>
</evidence>
<feature type="transmembrane region" description="Helical" evidence="16">
    <location>
        <begin position="120"/>
        <end position="138"/>
    </location>
</feature>
<dbReference type="GO" id="GO:0008955">
    <property type="term" value="F:peptidoglycan glycosyltransferase activity"/>
    <property type="evidence" value="ECO:0007669"/>
    <property type="project" value="UniProtKB-EC"/>
</dbReference>
<keyword evidence="2" id="KW-0328">Glycosyltransferase</keyword>
<feature type="transmembrane region" description="Helical" evidence="16">
    <location>
        <begin position="58"/>
        <end position="78"/>
    </location>
</feature>
<dbReference type="InterPro" id="IPR001182">
    <property type="entry name" value="FtsW/RodA"/>
</dbReference>
<feature type="transmembrane region" description="Helical" evidence="16">
    <location>
        <begin position="150"/>
        <end position="182"/>
    </location>
</feature>